<keyword evidence="7 10" id="KW-0067">ATP-binding</keyword>
<dbReference type="UniPathway" id="UPA00050">
    <property type="reaction ID" value="UER00461"/>
</dbReference>
<dbReference type="PANTHER" id="PTHR21499">
    <property type="entry name" value="ASPARTATE KINASE"/>
    <property type="match status" value="1"/>
</dbReference>
<dbReference type="GO" id="GO:0009088">
    <property type="term" value="P:threonine biosynthetic process"/>
    <property type="evidence" value="ECO:0007669"/>
    <property type="project" value="UniProtKB-UniPathway"/>
</dbReference>
<dbReference type="GO" id="GO:0009089">
    <property type="term" value="P:lysine biosynthetic process via diaminopimelate"/>
    <property type="evidence" value="ECO:0007669"/>
    <property type="project" value="UniProtKB-UniPathway"/>
</dbReference>
<dbReference type="InterPro" id="IPR035804">
    <property type="entry name" value="AKIII_YclM_N"/>
</dbReference>
<dbReference type="CDD" id="cd04916">
    <property type="entry name" value="ACT_AKiii-YclM-BS_2"/>
    <property type="match status" value="1"/>
</dbReference>
<dbReference type="eggNOG" id="COG0527">
    <property type="taxonomic scope" value="Bacteria"/>
</dbReference>
<comment type="similarity">
    <text evidence="3 11">Belongs to the aspartokinase family.</text>
</comment>
<evidence type="ECO:0000256" key="7">
    <source>
        <dbReference type="ARBA" id="ARBA00022840"/>
    </source>
</evidence>
<comment type="function">
    <text evidence="1">Catalyzes the phosphorylation of the beta-carboxyl group of aspartic acid with ATP to yield 4-phospho-L-aspartate, which is involved in the branched biosynthetic pathway leading to the biosynthesis of amino acids threonine, isoleucine and methionine.</text>
</comment>
<accession>Q04DS2</accession>
<dbReference type="PANTHER" id="PTHR21499:SF67">
    <property type="entry name" value="ASPARTOKINASE 3"/>
    <property type="match status" value="1"/>
</dbReference>
<evidence type="ECO:0000256" key="4">
    <source>
        <dbReference type="ARBA" id="ARBA00022679"/>
    </source>
</evidence>
<dbReference type="NCBIfam" id="TIGR00657">
    <property type="entry name" value="asp_kinases"/>
    <property type="match status" value="1"/>
</dbReference>
<dbReference type="PIRSF" id="PIRSF000726">
    <property type="entry name" value="Asp_kin"/>
    <property type="match status" value="1"/>
</dbReference>
<feature type="binding site" evidence="10">
    <location>
        <position position="153"/>
    </location>
    <ligand>
        <name>substrate</name>
    </ligand>
</feature>
<dbReference type="KEGG" id="ooe:OEOE_1544"/>
<dbReference type="PROSITE" id="PS00324">
    <property type="entry name" value="ASPARTOKINASE"/>
    <property type="match status" value="1"/>
</dbReference>
<name>Q04DS2_OENOB</name>
<feature type="binding site" evidence="10">
    <location>
        <position position="226"/>
    </location>
    <ligand>
        <name>ATP</name>
        <dbReference type="ChEBI" id="CHEBI:30616"/>
    </ligand>
</feature>
<keyword evidence="8" id="KW-0220">Diaminopimelate biosynthesis</keyword>
<feature type="domain" description="Aspartate/glutamate/uridylate kinase" evidence="13">
    <location>
        <begin position="2"/>
        <end position="277"/>
    </location>
</feature>
<dbReference type="GO" id="GO:0005829">
    <property type="term" value="C:cytosol"/>
    <property type="evidence" value="ECO:0007669"/>
    <property type="project" value="TreeGrafter"/>
</dbReference>
<keyword evidence="6 11" id="KW-0418">Kinase</keyword>
<evidence type="ECO:0000259" key="13">
    <source>
        <dbReference type="Pfam" id="PF00696"/>
    </source>
</evidence>
<dbReference type="Pfam" id="PF00696">
    <property type="entry name" value="AA_kinase"/>
    <property type="match status" value="1"/>
</dbReference>
<dbReference type="SUPFAM" id="SSF55021">
    <property type="entry name" value="ACT-like"/>
    <property type="match status" value="2"/>
</dbReference>
<dbReference type="InterPro" id="IPR045865">
    <property type="entry name" value="ACT-like_dom_sf"/>
</dbReference>
<dbReference type="Gene3D" id="1.20.120.1320">
    <property type="entry name" value="Aspartokinase, catalytic domain"/>
    <property type="match status" value="1"/>
</dbReference>
<dbReference type="GO" id="GO:0005524">
    <property type="term" value="F:ATP binding"/>
    <property type="evidence" value="ECO:0007669"/>
    <property type="project" value="UniProtKB-KW"/>
</dbReference>
<organism evidence="15 16">
    <name type="scientific">Oenococcus oeni (strain ATCC BAA-331 / PSU-1)</name>
    <dbReference type="NCBI Taxonomy" id="203123"/>
    <lineage>
        <taxon>Bacteria</taxon>
        <taxon>Bacillati</taxon>
        <taxon>Bacillota</taxon>
        <taxon>Bacilli</taxon>
        <taxon>Lactobacillales</taxon>
        <taxon>Lactobacillaceae</taxon>
        <taxon>Oenococcus</taxon>
    </lineage>
</organism>
<keyword evidence="16" id="KW-1185">Reference proteome</keyword>
<evidence type="ECO:0000256" key="8">
    <source>
        <dbReference type="ARBA" id="ARBA00022915"/>
    </source>
</evidence>
<keyword evidence="12" id="KW-0028">Amino-acid biosynthesis</keyword>
<dbReference type="InterPro" id="IPR036393">
    <property type="entry name" value="AceGlu_kinase-like_sf"/>
</dbReference>
<evidence type="ECO:0000256" key="5">
    <source>
        <dbReference type="ARBA" id="ARBA00022741"/>
    </source>
</evidence>
<dbReference type="FunFam" id="3.40.1160.10:FF:000027">
    <property type="entry name" value="Aspartokinase"/>
    <property type="match status" value="1"/>
</dbReference>
<keyword evidence="4 11" id="KW-0808">Transferase</keyword>
<dbReference type="UniPathway" id="UPA00034">
    <property type="reaction ID" value="UER00015"/>
</dbReference>
<reference evidence="15 16" key="1">
    <citation type="journal article" date="2006" name="Proc. Natl. Acad. Sci. U.S.A.">
        <title>Comparative genomics of the lactic acid bacteria.</title>
        <authorList>
            <person name="Makarova K."/>
            <person name="Slesarev A."/>
            <person name="Wolf Y."/>
            <person name="Sorokin A."/>
            <person name="Mirkin B."/>
            <person name="Koonin E."/>
            <person name="Pavlov A."/>
            <person name="Pavlova N."/>
            <person name="Karamychev V."/>
            <person name="Polouchine N."/>
            <person name="Shakhova V."/>
            <person name="Grigoriev I."/>
            <person name="Lou Y."/>
            <person name="Rohksar D."/>
            <person name="Lucas S."/>
            <person name="Huang K."/>
            <person name="Goodstein D.M."/>
            <person name="Hawkins T."/>
            <person name="Plengvidhya V."/>
            <person name="Welker D."/>
            <person name="Hughes J."/>
            <person name="Goh Y."/>
            <person name="Benson A."/>
            <person name="Baldwin K."/>
            <person name="Lee J.H."/>
            <person name="Diaz-Muniz I."/>
            <person name="Dosti B."/>
            <person name="Smeianov V."/>
            <person name="Wechter W."/>
            <person name="Barabote R."/>
            <person name="Lorca G."/>
            <person name="Altermann E."/>
            <person name="Barrangou R."/>
            <person name="Ganesan B."/>
            <person name="Xie Y."/>
            <person name="Rawsthorne H."/>
            <person name="Tamir D."/>
            <person name="Parker C."/>
            <person name="Breidt F."/>
            <person name="Broadbent J."/>
            <person name="Hutkins R."/>
            <person name="O'Sullivan D."/>
            <person name="Steele J."/>
            <person name="Unlu G."/>
            <person name="Saier M."/>
            <person name="Klaenhammer T."/>
            <person name="Richardson P."/>
            <person name="Kozyavkin S."/>
            <person name="Weimer B."/>
            <person name="Mills D."/>
        </authorList>
    </citation>
    <scope>NUCLEOTIDE SEQUENCE [LARGE SCALE GENOMIC DNA]</scope>
    <source>
        <strain evidence="16">ATCC BAA-331 / PSU-1</strain>
    </source>
</reference>
<dbReference type="AlphaFoldDB" id="Q04DS2"/>
<evidence type="ECO:0000313" key="15">
    <source>
        <dbReference type="EMBL" id="ABJ57400.1"/>
    </source>
</evidence>
<dbReference type="EMBL" id="CP000411">
    <property type="protein sequence ID" value="ABJ57400.1"/>
    <property type="molecule type" value="Genomic_DNA"/>
</dbReference>
<dbReference type="InterPro" id="IPR042199">
    <property type="entry name" value="AsparK_Bifunc_asparK/hSer_DH"/>
</dbReference>
<comment type="pathway">
    <text evidence="12">Amino-acid biosynthesis; L-methionine biosynthesis via de novo pathway; L-homoserine from L-aspartate: step 1/3.</text>
</comment>
<evidence type="ECO:0000256" key="9">
    <source>
        <dbReference type="ARBA" id="ARBA00047872"/>
    </source>
</evidence>
<dbReference type="GO" id="GO:0009090">
    <property type="term" value="P:homoserine biosynthetic process"/>
    <property type="evidence" value="ECO:0007669"/>
    <property type="project" value="TreeGrafter"/>
</dbReference>
<dbReference type="CDD" id="cd04245">
    <property type="entry name" value="AAK_AKiii-YclM-BS"/>
    <property type="match status" value="1"/>
</dbReference>
<dbReference type="Pfam" id="PF22468">
    <property type="entry name" value="ACT_9"/>
    <property type="match status" value="1"/>
</dbReference>
<dbReference type="InterPro" id="IPR001341">
    <property type="entry name" value="Asp_kinase"/>
</dbReference>
<proteinExistence type="inferred from homology"/>
<dbReference type="InterPro" id="IPR001048">
    <property type="entry name" value="Asp/Glu/Uridylate_kinase"/>
</dbReference>
<dbReference type="Proteomes" id="UP000000774">
    <property type="component" value="Chromosome"/>
</dbReference>
<comment type="pathway">
    <text evidence="2 12">Amino-acid biosynthesis; L-lysine biosynthesis via DAP pathway; (S)-tetrahydrodipicolinate from L-aspartate: step 1/4.</text>
</comment>
<dbReference type="InterPro" id="IPR005260">
    <property type="entry name" value="Asp_kin_monofn"/>
</dbReference>
<dbReference type="CDD" id="cd04911">
    <property type="entry name" value="ACT_AKiii-YclM-BS_1"/>
    <property type="match status" value="1"/>
</dbReference>
<protein>
    <recommendedName>
        <fullName evidence="11">Aspartokinase</fullName>
        <ecNumber evidence="11">2.7.2.4</ecNumber>
    </recommendedName>
</protein>
<evidence type="ECO:0000256" key="3">
    <source>
        <dbReference type="ARBA" id="ARBA00010122"/>
    </source>
</evidence>
<dbReference type="HOGENOM" id="CLU_009116_6_2_9"/>
<dbReference type="EC" id="2.7.2.4" evidence="11"/>
<dbReference type="InterPro" id="IPR054352">
    <property type="entry name" value="ACT_Aspartokinase"/>
</dbReference>
<evidence type="ECO:0000256" key="1">
    <source>
        <dbReference type="ARBA" id="ARBA00003121"/>
    </source>
</evidence>
<evidence type="ECO:0000256" key="11">
    <source>
        <dbReference type="RuleBase" id="RU003448"/>
    </source>
</evidence>
<evidence type="ECO:0000313" key="16">
    <source>
        <dbReference type="Proteomes" id="UP000000774"/>
    </source>
</evidence>
<feature type="domain" description="Aspartokinase ACT" evidence="14">
    <location>
        <begin position="389"/>
        <end position="447"/>
    </location>
</feature>
<comment type="catalytic activity">
    <reaction evidence="9 11">
        <text>L-aspartate + ATP = 4-phospho-L-aspartate + ADP</text>
        <dbReference type="Rhea" id="RHEA:23776"/>
        <dbReference type="ChEBI" id="CHEBI:29991"/>
        <dbReference type="ChEBI" id="CHEBI:30616"/>
        <dbReference type="ChEBI" id="CHEBI:57535"/>
        <dbReference type="ChEBI" id="CHEBI:456216"/>
        <dbReference type="EC" id="2.7.2.4"/>
    </reaction>
</comment>
<dbReference type="RefSeq" id="WP_011677760.1">
    <property type="nucleotide sequence ID" value="NC_008528.1"/>
</dbReference>
<evidence type="ECO:0000256" key="10">
    <source>
        <dbReference type="PIRSR" id="PIRSR000726-1"/>
    </source>
</evidence>
<dbReference type="GO" id="GO:0019877">
    <property type="term" value="P:diaminopimelate biosynthetic process"/>
    <property type="evidence" value="ECO:0007669"/>
    <property type="project" value="UniProtKB-KW"/>
</dbReference>
<comment type="pathway">
    <text evidence="12">Amino-acid biosynthesis; L-threonine biosynthesis; L-threonine from L-aspartate: step 1/5.</text>
</comment>
<evidence type="ECO:0000259" key="14">
    <source>
        <dbReference type="Pfam" id="PF22468"/>
    </source>
</evidence>
<evidence type="ECO:0000256" key="12">
    <source>
        <dbReference type="RuleBase" id="RU004249"/>
    </source>
</evidence>
<sequence>MKIVKFGGSSLSSGVQIRKVFQIVKSDPERRIVVVSAPGKRFKGDVKITDLLLKLAEAILNEEKTAQIYEQIFLRYQAIGDFFKIPRSGIEQLKEHLYSVAQADYPSNDFFRAALSAQGENMSAHLITLIFKQLGLKARLLTPKEVGLTVSGEARKAQILPGSYAKIAKTKFTDNEVLIFPGFFGITKNGLINTFSRGGSDITGAILARGFGADLYENFTDVDSIYAVNPGLVADPAPIKEMTYNEMRELSYAGFAVFHDEAILPAIQGKIPICVKNTNRPEMPGTKIVPRDKVSHKNKITGIASSHHFQAIYLHRYLINREVGFTAKILKIMADLNISYEHMPSGIDDLTIILDKNQLTNGRKEKLTQRIKDEIQPDDLQWRNDYAIIMVVGEGLVNRVGAMADIVDPIRDAGISLTMVNQGSSEISIMLGVRPEDEQKAVKAIYNDHFENGHPKKELQIPRASFKSVSKSLIANFFV</sequence>
<dbReference type="GO" id="GO:0004072">
    <property type="term" value="F:aspartate kinase activity"/>
    <property type="evidence" value="ECO:0007669"/>
    <property type="project" value="UniProtKB-EC"/>
</dbReference>
<evidence type="ECO:0000256" key="6">
    <source>
        <dbReference type="ARBA" id="ARBA00022777"/>
    </source>
</evidence>
<dbReference type="SUPFAM" id="SSF53633">
    <property type="entry name" value="Carbamate kinase-like"/>
    <property type="match status" value="1"/>
</dbReference>
<dbReference type="Gene3D" id="3.40.1160.10">
    <property type="entry name" value="Acetylglutamate kinase-like"/>
    <property type="match status" value="1"/>
</dbReference>
<dbReference type="DNASU" id="4415813"/>
<dbReference type="STRING" id="203123.OEOE_1544"/>
<dbReference type="InterPro" id="IPR018042">
    <property type="entry name" value="Aspartate_kinase_CS"/>
</dbReference>
<feature type="binding site" evidence="10">
    <location>
        <begin position="220"/>
        <end position="221"/>
    </location>
    <ligand>
        <name>ATP</name>
        <dbReference type="ChEBI" id="CHEBI:30616"/>
    </ligand>
</feature>
<dbReference type="UniPathway" id="UPA00051">
    <property type="reaction ID" value="UER00462"/>
</dbReference>
<gene>
    <name evidence="15" type="ordered locus">OEOE_1544</name>
</gene>
<keyword evidence="5 10" id="KW-0547">Nucleotide-binding</keyword>
<evidence type="ECO:0000256" key="2">
    <source>
        <dbReference type="ARBA" id="ARBA00004766"/>
    </source>
</evidence>
<dbReference type="Gene3D" id="3.30.2130.10">
    <property type="entry name" value="VC0802-like"/>
    <property type="match status" value="1"/>
</dbReference>
<dbReference type="NCBIfam" id="NF006540">
    <property type="entry name" value="PRK09034.1"/>
    <property type="match status" value="1"/>
</dbReference>